<dbReference type="PANTHER" id="PTHR31234">
    <property type="entry name" value="LATE EMBRYOGENESIS ABUNDANT (LEA) HYDROXYPROLINE-RICH GLYCOPROTEIN FAMILY"/>
    <property type="match status" value="1"/>
</dbReference>
<dbReference type="GO" id="GO:0016020">
    <property type="term" value="C:membrane"/>
    <property type="evidence" value="ECO:0007669"/>
    <property type="project" value="UniProtKB-SubCell"/>
</dbReference>
<dbReference type="Proteomes" id="UP000000763">
    <property type="component" value="Chromosome 5"/>
</dbReference>
<sequence length="332" mass="37673">MADRVYPAAKPNPPPAMANAGGGGATASFPAPKSQMYQRPIYRPQAAAAKRRRGRSCRCSFCCCFCWALLVVILLALVAAVAGGAFYLLYRPHRPSFTVSSVKAHRAQPLVVAHLAVAHRLHPAHRHRQEPQQEGRLPLRRLLLLRLHRRQRRPARRRHVAGLHPRRRQHHRLHRHHRRQRRRRRPGRRRLRHQEVRRLLRRRRRRDARRRQGGQPQDQEDRHPGALRGHQGDAAAARRPAAPQGGEGEERHRAGSGAGAGGLRHGGDHRRDGEHRGALVQGQSPCQDLEVDLLGTEFRESLGARMQNFQKKGFSLYHLLYIGVEIPCVGGV</sequence>
<evidence type="ECO:0000256" key="4">
    <source>
        <dbReference type="SAM" id="Phobius"/>
    </source>
</evidence>
<feature type="compositionally biased region" description="Basic residues" evidence="3">
    <location>
        <begin position="199"/>
        <end position="212"/>
    </location>
</feature>
<dbReference type="PANTHER" id="PTHR31234:SF2">
    <property type="entry name" value="OS05G0199100 PROTEIN"/>
    <property type="match status" value="1"/>
</dbReference>
<dbReference type="KEGG" id="dosa:Os05g0199100"/>
<evidence type="ECO:0000313" key="6">
    <source>
        <dbReference type="Proteomes" id="UP000000763"/>
    </source>
</evidence>
<dbReference type="InterPro" id="IPR044839">
    <property type="entry name" value="NDR1-like"/>
</dbReference>
<reference evidence="6" key="2">
    <citation type="journal article" date="2008" name="Nucleic Acids Res.">
        <title>The rice annotation project database (RAP-DB): 2008 update.</title>
        <authorList>
            <consortium name="The rice annotation project (RAP)"/>
        </authorList>
    </citation>
    <scope>GENOME REANNOTATION</scope>
    <source>
        <strain evidence="6">cv. Nipponbare</strain>
    </source>
</reference>
<keyword evidence="4" id="KW-1133">Transmembrane helix</keyword>
<feature type="compositionally biased region" description="Basic residues" evidence="3">
    <location>
        <begin position="148"/>
        <end position="192"/>
    </location>
</feature>
<accession>C7J2D2</accession>
<dbReference type="AlphaFoldDB" id="C7J2D2"/>
<feature type="compositionally biased region" description="Basic and acidic residues" evidence="3">
    <location>
        <begin position="265"/>
        <end position="277"/>
    </location>
</feature>
<protein>
    <submittedName>
        <fullName evidence="5">Os05g0199100 protein</fullName>
    </submittedName>
</protein>
<dbReference type="EMBL" id="AP008211">
    <property type="protein sequence ID" value="BAH92996.1"/>
    <property type="molecule type" value="Genomic_DNA"/>
</dbReference>
<keyword evidence="2 4" id="KW-0472">Membrane</keyword>
<gene>
    <name evidence="5" type="ordered locus">Os05g0199100</name>
</gene>
<evidence type="ECO:0000256" key="3">
    <source>
        <dbReference type="SAM" id="MobiDB-lite"/>
    </source>
</evidence>
<name>C7J2D2_ORYSJ</name>
<keyword evidence="4" id="KW-0812">Transmembrane</keyword>
<proteinExistence type="predicted"/>
<feature type="region of interest" description="Disordered" evidence="3">
    <location>
        <begin position="148"/>
        <end position="279"/>
    </location>
</feature>
<feature type="region of interest" description="Disordered" evidence="3">
    <location>
        <begin position="1"/>
        <end position="22"/>
    </location>
</feature>
<feature type="compositionally biased region" description="Low complexity" evidence="3">
    <location>
        <begin position="234"/>
        <end position="243"/>
    </location>
</feature>
<dbReference type="GO" id="GO:0098542">
    <property type="term" value="P:defense response to other organism"/>
    <property type="evidence" value="ECO:0007669"/>
    <property type="project" value="InterPro"/>
</dbReference>
<organism evidence="5 6">
    <name type="scientific">Oryza sativa subsp. japonica</name>
    <name type="common">Rice</name>
    <dbReference type="NCBI Taxonomy" id="39947"/>
    <lineage>
        <taxon>Eukaryota</taxon>
        <taxon>Viridiplantae</taxon>
        <taxon>Streptophyta</taxon>
        <taxon>Embryophyta</taxon>
        <taxon>Tracheophyta</taxon>
        <taxon>Spermatophyta</taxon>
        <taxon>Magnoliopsida</taxon>
        <taxon>Liliopsida</taxon>
        <taxon>Poales</taxon>
        <taxon>Poaceae</taxon>
        <taxon>BOP clade</taxon>
        <taxon>Oryzoideae</taxon>
        <taxon>Oryzeae</taxon>
        <taxon>Oryzinae</taxon>
        <taxon>Oryza</taxon>
        <taxon>Oryza sativa</taxon>
    </lineage>
</organism>
<reference evidence="5 6" key="1">
    <citation type="journal article" date="2005" name="Nature">
        <title>The map-based sequence of the rice genome.</title>
        <authorList>
            <consortium name="International rice genome sequencing project (IRGSP)"/>
            <person name="Matsumoto T."/>
            <person name="Wu J."/>
            <person name="Kanamori H."/>
            <person name="Katayose Y."/>
            <person name="Fujisawa M."/>
            <person name="Namiki N."/>
            <person name="Mizuno H."/>
            <person name="Yamamoto K."/>
            <person name="Antonio B.A."/>
            <person name="Baba T."/>
            <person name="Sakata K."/>
            <person name="Nagamura Y."/>
            <person name="Aoki H."/>
            <person name="Arikawa K."/>
            <person name="Arita K."/>
            <person name="Bito T."/>
            <person name="Chiden Y."/>
            <person name="Fujitsuka N."/>
            <person name="Fukunaka R."/>
            <person name="Hamada M."/>
            <person name="Harada C."/>
            <person name="Hayashi A."/>
            <person name="Hijishita S."/>
            <person name="Honda M."/>
            <person name="Hosokawa S."/>
            <person name="Ichikawa Y."/>
            <person name="Idonuma A."/>
            <person name="Iijima M."/>
            <person name="Ikeda M."/>
            <person name="Ikeno M."/>
            <person name="Ito K."/>
            <person name="Ito S."/>
            <person name="Ito T."/>
            <person name="Ito Y."/>
            <person name="Ito Y."/>
            <person name="Iwabuchi A."/>
            <person name="Kamiya K."/>
            <person name="Karasawa W."/>
            <person name="Kurita K."/>
            <person name="Katagiri S."/>
            <person name="Kikuta A."/>
            <person name="Kobayashi H."/>
            <person name="Kobayashi N."/>
            <person name="Machita K."/>
            <person name="Maehara T."/>
            <person name="Masukawa M."/>
            <person name="Mizubayashi T."/>
            <person name="Mukai Y."/>
            <person name="Nagasaki H."/>
            <person name="Nagata Y."/>
            <person name="Naito S."/>
            <person name="Nakashima M."/>
            <person name="Nakama Y."/>
            <person name="Nakamichi Y."/>
            <person name="Nakamura M."/>
            <person name="Meguro A."/>
            <person name="Negishi M."/>
            <person name="Ohta I."/>
            <person name="Ohta T."/>
            <person name="Okamoto M."/>
            <person name="Ono N."/>
            <person name="Saji S."/>
            <person name="Sakaguchi M."/>
            <person name="Sakai K."/>
            <person name="Shibata M."/>
            <person name="Shimokawa T."/>
            <person name="Song J."/>
            <person name="Takazaki Y."/>
            <person name="Terasawa K."/>
            <person name="Tsugane M."/>
            <person name="Tsuji K."/>
            <person name="Ueda S."/>
            <person name="Waki K."/>
            <person name="Yamagata H."/>
            <person name="Yamamoto M."/>
            <person name="Yamamoto S."/>
            <person name="Yamane H."/>
            <person name="Yoshiki S."/>
            <person name="Yoshihara R."/>
            <person name="Yukawa K."/>
            <person name="Zhong H."/>
            <person name="Yano M."/>
            <person name="Yuan Q."/>
            <person name="Ouyang S."/>
            <person name="Liu J."/>
            <person name="Jones K.M."/>
            <person name="Gansberger K."/>
            <person name="Moffat K."/>
            <person name="Hill J."/>
            <person name="Bera J."/>
            <person name="Fadrosh D."/>
            <person name="Jin S."/>
            <person name="Johri S."/>
            <person name="Kim M."/>
            <person name="Overton L."/>
            <person name="Reardon M."/>
            <person name="Tsitrin T."/>
            <person name="Vuong H."/>
            <person name="Weaver B."/>
            <person name="Ciecko A."/>
            <person name="Tallon L."/>
            <person name="Jackson J."/>
            <person name="Pai G."/>
            <person name="Aken S.V."/>
            <person name="Utterback T."/>
            <person name="Reidmuller S."/>
            <person name="Feldblyum T."/>
            <person name="Hsiao J."/>
            <person name="Zismann V."/>
            <person name="Iobst S."/>
            <person name="de Vazeille A.R."/>
            <person name="Buell C.R."/>
            <person name="Ying K."/>
            <person name="Li Y."/>
            <person name="Lu T."/>
            <person name="Huang Y."/>
            <person name="Zhao Q."/>
            <person name="Feng Q."/>
            <person name="Zhang L."/>
            <person name="Zhu J."/>
            <person name="Weng Q."/>
            <person name="Mu J."/>
            <person name="Lu Y."/>
            <person name="Fan D."/>
            <person name="Liu Y."/>
            <person name="Guan J."/>
            <person name="Zhang Y."/>
            <person name="Yu S."/>
            <person name="Liu X."/>
            <person name="Zhang Y."/>
            <person name="Hong G."/>
            <person name="Han B."/>
            <person name="Choisne N."/>
            <person name="Demange N."/>
            <person name="Orjeda G."/>
            <person name="Samain S."/>
            <person name="Cattolico L."/>
            <person name="Pelletier E."/>
            <person name="Couloux A."/>
            <person name="Segurens B."/>
            <person name="Wincker P."/>
            <person name="D'Hont A."/>
            <person name="Scarpelli C."/>
            <person name="Weissenbach J."/>
            <person name="Salanoubat M."/>
            <person name="Quetier F."/>
            <person name="Yu Y."/>
            <person name="Kim H.R."/>
            <person name="Rambo T."/>
            <person name="Currie J."/>
            <person name="Collura K."/>
            <person name="Luo M."/>
            <person name="Yang T."/>
            <person name="Ammiraju J.S.S."/>
            <person name="Engler F."/>
            <person name="Soderlund C."/>
            <person name="Wing R.A."/>
            <person name="Palmer L.E."/>
            <person name="de la Bastide M."/>
            <person name="Spiegel L."/>
            <person name="Nascimento L."/>
            <person name="Zutavern T."/>
            <person name="O'Shaughnessy A."/>
            <person name="Dike S."/>
            <person name="Dedhia N."/>
            <person name="Preston R."/>
            <person name="Balija V."/>
            <person name="McCombie W.R."/>
            <person name="Chow T."/>
            <person name="Chen H."/>
            <person name="Chung M."/>
            <person name="Chen C."/>
            <person name="Shaw J."/>
            <person name="Wu H."/>
            <person name="Hsiao K."/>
            <person name="Chao Y."/>
            <person name="Chu M."/>
            <person name="Cheng C."/>
            <person name="Hour A."/>
            <person name="Lee P."/>
            <person name="Lin S."/>
            <person name="Lin Y."/>
            <person name="Liou J."/>
            <person name="Liu S."/>
            <person name="Hsing Y."/>
            <person name="Raghuvanshi S."/>
            <person name="Mohanty A."/>
            <person name="Bharti A.K."/>
            <person name="Gaur A."/>
            <person name="Gupta V."/>
            <person name="Kumar D."/>
            <person name="Ravi V."/>
            <person name="Vij S."/>
            <person name="Kapur A."/>
            <person name="Khurana P."/>
            <person name="Khurana P."/>
            <person name="Khurana J.P."/>
            <person name="Tyagi A.K."/>
            <person name="Gaikwad K."/>
            <person name="Singh A."/>
            <person name="Dalal V."/>
            <person name="Srivastava S."/>
            <person name="Dixit A."/>
            <person name="Pal A.K."/>
            <person name="Ghazi I.A."/>
            <person name="Yadav M."/>
            <person name="Pandit A."/>
            <person name="Bhargava A."/>
            <person name="Sureshbabu K."/>
            <person name="Batra K."/>
            <person name="Sharma T.R."/>
            <person name="Mohapatra T."/>
            <person name="Singh N.K."/>
            <person name="Messing J."/>
            <person name="Nelson A.B."/>
            <person name="Fuks G."/>
            <person name="Kavchok S."/>
            <person name="Keizer G."/>
            <person name="Linton E."/>
            <person name="Llaca V."/>
            <person name="Song R."/>
            <person name="Tanyolac B."/>
            <person name="Young S."/>
            <person name="Ho-Il K."/>
            <person name="Hahn J.H."/>
            <person name="Sangsakoo G."/>
            <person name="Vanavichit A."/>
            <person name="de Mattos Luiz.A.T."/>
            <person name="Zimmer P.D."/>
            <person name="Malone G."/>
            <person name="Dellagostin O."/>
            <person name="de Oliveira A.C."/>
            <person name="Bevan M."/>
            <person name="Bancroft I."/>
            <person name="Minx P."/>
            <person name="Cordum H."/>
            <person name="Wilson R."/>
            <person name="Cheng Z."/>
            <person name="Jin W."/>
            <person name="Jiang J."/>
            <person name="Leong S.A."/>
            <person name="Iwama H."/>
            <person name="Gojobori T."/>
            <person name="Itoh T."/>
            <person name="Niimura Y."/>
            <person name="Fujii Y."/>
            <person name="Habara T."/>
            <person name="Sakai H."/>
            <person name="Sato Y."/>
            <person name="Wilson G."/>
            <person name="Kumar K."/>
            <person name="McCouch S."/>
            <person name="Juretic N."/>
            <person name="Hoen D."/>
            <person name="Wright S."/>
            <person name="Bruskiewich R."/>
            <person name="Bureau T."/>
            <person name="Miyao A."/>
            <person name="Hirochika H."/>
            <person name="Nishikawa T."/>
            <person name="Kadowaki K."/>
            <person name="Sugiura M."/>
            <person name="Burr B."/>
            <person name="Sasaki T."/>
        </authorList>
    </citation>
    <scope>NUCLEOTIDE SEQUENCE [LARGE SCALE GENOMIC DNA]</scope>
    <source>
        <strain evidence="6">cv. Nipponbare</strain>
    </source>
</reference>
<evidence type="ECO:0000256" key="1">
    <source>
        <dbReference type="ARBA" id="ARBA00004370"/>
    </source>
</evidence>
<feature type="transmembrane region" description="Helical" evidence="4">
    <location>
        <begin position="59"/>
        <end position="90"/>
    </location>
</feature>
<comment type="subcellular location">
    <subcellularLocation>
        <location evidence="1">Membrane</location>
    </subcellularLocation>
</comment>
<evidence type="ECO:0000256" key="2">
    <source>
        <dbReference type="ARBA" id="ARBA00023136"/>
    </source>
</evidence>
<evidence type="ECO:0000313" key="5">
    <source>
        <dbReference type="EMBL" id="BAH92996.1"/>
    </source>
</evidence>